<protein>
    <submittedName>
        <fullName evidence="1">Uncharacterized protein</fullName>
    </submittedName>
</protein>
<proteinExistence type="predicted"/>
<reference evidence="1" key="1">
    <citation type="submission" date="2014-05" db="EMBL/GenBank/DDBJ databases">
        <authorList>
            <person name="Chronopoulou M."/>
        </authorList>
    </citation>
    <scope>NUCLEOTIDE SEQUENCE</scope>
    <source>
        <tissue evidence="1">Whole organism</tissue>
    </source>
</reference>
<sequence>MSAIIMLTELGFVQCGSFCDGHSSNRKFYTHELCKKNIQASIENTYAPRSQTFLLFDTVNFFFKIYTTFQTEKRLYFHHSF</sequence>
<accession>A0A0K2V4X9</accession>
<name>A0A0K2V4X9_LEPSM</name>
<evidence type="ECO:0000313" key="1">
    <source>
        <dbReference type="EMBL" id="CDW45544.1"/>
    </source>
</evidence>
<dbReference type="EMBL" id="HACA01028183">
    <property type="protein sequence ID" value="CDW45544.1"/>
    <property type="molecule type" value="Transcribed_RNA"/>
</dbReference>
<dbReference type="AlphaFoldDB" id="A0A0K2V4X9"/>
<organism evidence="1">
    <name type="scientific">Lepeophtheirus salmonis</name>
    <name type="common">Salmon louse</name>
    <name type="synonym">Caligus salmonis</name>
    <dbReference type="NCBI Taxonomy" id="72036"/>
    <lineage>
        <taxon>Eukaryota</taxon>
        <taxon>Metazoa</taxon>
        <taxon>Ecdysozoa</taxon>
        <taxon>Arthropoda</taxon>
        <taxon>Crustacea</taxon>
        <taxon>Multicrustacea</taxon>
        <taxon>Hexanauplia</taxon>
        <taxon>Copepoda</taxon>
        <taxon>Siphonostomatoida</taxon>
        <taxon>Caligidae</taxon>
        <taxon>Lepeophtheirus</taxon>
    </lineage>
</organism>